<feature type="transmembrane region" description="Helical" evidence="9">
    <location>
        <begin position="207"/>
        <end position="227"/>
    </location>
</feature>
<feature type="region of interest" description="Disordered" evidence="8">
    <location>
        <begin position="488"/>
        <end position="512"/>
    </location>
</feature>
<feature type="domain" description="Major facilitator superfamily (MFS) profile" evidence="10">
    <location>
        <begin position="20"/>
        <end position="489"/>
    </location>
</feature>
<feature type="transmembrane region" description="Helical" evidence="9">
    <location>
        <begin position="365"/>
        <end position="384"/>
    </location>
</feature>
<dbReference type="PANTHER" id="PTHR42718:SF9">
    <property type="entry name" value="MAJOR FACILITATOR SUPERFAMILY MULTIDRUG TRANSPORTER MFSC"/>
    <property type="match status" value="1"/>
</dbReference>
<feature type="compositionally biased region" description="Pro residues" evidence="8">
    <location>
        <begin position="492"/>
        <end position="512"/>
    </location>
</feature>
<feature type="transmembrane region" description="Helical" evidence="9">
    <location>
        <begin position="145"/>
        <end position="167"/>
    </location>
</feature>
<dbReference type="SUPFAM" id="SSF103473">
    <property type="entry name" value="MFS general substrate transporter"/>
    <property type="match status" value="1"/>
</dbReference>
<organism evidence="11 12">
    <name type="scientific">Streptosporangium longisporum</name>
    <dbReference type="NCBI Taxonomy" id="46187"/>
    <lineage>
        <taxon>Bacteria</taxon>
        <taxon>Bacillati</taxon>
        <taxon>Actinomycetota</taxon>
        <taxon>Actinomycetes</taxon>
        <taxon>Streptosporangiales</taxon>
        <taxon>Streptosporangiaceae</taxon>
        <taxon>Streptosporangium</taxon>
    </lineage>
</organism>
<protein>
    <recommendedName>
        <fullName evidence="10">Major facilitator superfamily (MFS) profile domain-containing protein</fullName>
    </recommendedName>
</protein>
<feature type="transmembrane region" description="Helical" evidence="9">
    <location>
        <begin position="274"/>
        <end position="299"/>
    </location>
</feature>
<keyword evidence="3" id="KW-0813">Transport</keyword>
<keyword evidence="5 9" id="KW-0812">Transmembrane</keyword>
<evidence type="ECO:0000259" key="10">
    <source>
        <dbReference type="PROSITE" id="PS50850"/>
    </source>
</evidence>
<feature type="transmembrane region" description="Helical" evidence="9">
    <location>
        <begin position="111"/>
        <end position="133"/>
    </location>
</feature>
<evidence type="ECO:0000256" key="1">
    <source>
        <dbReference type="ARBA" id="ARBA00004651"/>
    </source>
</evidence>
<feature type="transmembrane region" description="Helical" evidence="9">
    <location>
        <begin position="233"/>
        <end position="254"/>
    </location>
</feature>
<dbReference type="Pfam" id="PF07690">
    <property type="entry name" value="MFS_1"/>
    <property type="match status" value="1"/>
</dbReference>
<evidence type="ECO:0000256" key="5">
    <source>
        <dbReference type="ARBA" id="ARBA00022692"/>
    </source>
</evidence>
<evidence type="ECO:0000256" key="2">
    <source>
        <dbReference type="ARBA" id="ARBA00008537"/>
    </source>
</evidence>
<dbReference type="NCBIfam" id="TIGR00711">
    <property type="entry name" value="efflux_EmrB"/>
    <property type="match status" value="1"/>
</dbReference>
<dbReference type="InterPro" id="IPR036259">
    <property type="entry name" value="MFS_trans_sf"/>
</dbReference>
<reference evidence="12" key="1">
    <citation type="journal article" date="2019" name="Int. J. Syst. Evol. Microbiol.">
        <title>The Global Catalogue of Microorganisms (GCM) 10K type strain sequencing project: providing services to taxonomists for standard genome sequencing and annotation.</title>
        <authorList>
            <consortium name="The Broad Institute Genomics Platform"/>
            <consortium name="The Broad Institute Genome Sequencing Center for Infectious Disease"/>
            <person name="Wu L."/>
            <person name="Ma J."/>
        </authorList>
    </citation>
    <scope>NUCLEOTIDE SEQUENCE [LARGE SCALE GENOMIC DNA]</scope>
    <source>
        <strain evidence="12">JCM 3106</strain>
    </source>
</reference>
<dbReference type="InterPro" id="IPR020846">
    <property type="entry name" value="MFS_dom"/>
</dbReference>
<comment type="caution">
    <text evidence="11">The sequence shown here is derived from an EMBL/GenBank/DDBJ whole genome shotgun (WGS) entry which is preliminary data.</text>
</comment>
<feature type="transmembrane region" description="Helical" evidence="9">
    <location>
        <begin position="339"/>
        <end position="359"/>
    </location>
</feature>
<gene>
    <name evidence="11" type="ORF">GCM10017559_76460</name>
</gene>
<feature type="transmembrane region" description="Helical" evidence="9">
    <location>
        <begin position="173"/>
        <end position="195"/>
    </location>
</feature>
<evidence type="ECO:0000256" key="6">
    <source>
        <dbReference type="ARBA" id="ARBA00022989"/>
    </source>
</evidence>
<comment type="subcellular location">
    <subcellularLocation>
        <location evidence="1">Cell membrane</location>
        <topology evidence="1">Multi-pass membrane protein</topology>
    </subcellularLocation>
</comment>
<keyword evidence="4" id="KW-1003">Cell membrane</keyword>
<evidence type="ECO:0000256" key="9">
    <source>
        <dbReference type="SAM" id="Phobius"/>
    </source>
</evidence>
<feature type="transmembrane region" description="Helical" evidence="9">
    <location>
        <begin position="12"/>
        <end position="38"/>
    </location>
</feature>
<evidence type="ECO:0000313" key="11">
    <source>
        <dbReference type="EMBL" id="GAA3037316.1"/>
    </source>
</evidence>
<dbReference type="Proteomes" id="UP001499930">
    <property type="component" value="Unassembled WGS sequence"/>
</dbReference>
<comment type="similarity">
    <text evidence="2">Belongs to the major facilitator superfamily. EmrB family.</text>
</comment>
<feature type="transmembrane region" description="Helical" evidence="9">
    <location>
        <begin position="305"/>
        <end position="327"/>
    </location>
</feature>
<dbReference type="Gene3D" id="1.20.1720.10">
    <property type="entry name" value="Multidrug resistance protein D"/>
    <property type="match status" value="1"/>
</dbReference>
<dbReference type="RefSeq" id="WP_344906061.1">
    <property type="nucleotide sequence ID" value="NZ_BAAAWD010000026.1"/>
</dbReference>
<dbReference type="InterPro" id="IPR004638">
    <property type="entry name" value="EmrB-like"/>
</dbReference>
<name>A0ABP6LF53_9ACTN</name>
<dbReference type="EMBL" id="BAAAWD010000026">
    <property type="protein sequence ID" value="GAA3037316.1"/>
    <property type="molecule type" value="Genomic_DNA"/>
</dbReference>
<dbReference type="InterPro" id="IPR011701">
    <property type="entry name" value="MFS"/>
</dbReference>
<dbReference type="Gene3D" id="1.20.1250.20">
    <property type="entry name" value="MFS general substrate transporter like domains"/>
    <property type="match status" value="1"/>
</dbReference>
<feature type="transmembrane region" description="Helical" evidence="9">
    <location>
        <begin position="58"/>
        <end position="78"/>
    </location>
</feature>
<feature type="transmembrane region" description="Helical" evidence="9">
    <location>
        <begin position="467"/>
        <end position="484"/>
    </location>
</feature>
<proteinExistence type="inferred from homology"/>
<dbReference type="PANTHER" id="PTHR42718">
    <property type="entry name" value="MAJOR FACILITATOR SUPERFAMILY MULTIDRUG TRANSPORTER MFSC"/>
    <property type="match status" value="1"/>
</dbReference>
<evidence type="ECO:0000256" key="4">
    <source>
        <dbReference type="ARBA" id="ARBA00022475"/>
    </source>
</evidence>
<accession>A0ABP6LF53</accession>
<evidence type="ECO:0000256" key="7">
    <source>
        <dbReference type="ARBA" id="ARBA00023136"/>
    </source>
</evidence>
<evidence type="ECO:0000256" key="8">
    <source>
        <dbReference type="SAM" id="MobiDB-lite"/>
    </source>
</evidence>
<sequence>MSTATGRVRGAAATPGLAGTLLVVVTGSIMSVLDITIVNVAVHPLAVAFGAPLATVQWVATGYTLALVAVVPAAAWVMDRFGARRAYLTALVLFTLGSVLASLAWSIETLVLFRVLQGLGGGLLMPVGMAMVIRTAQRERMGRAMAMLGIPVLVGPVSGPVLGGWLIDAASWHWIFLVNLPVGAVALLLAARLLPPSEPRPARRLDVPGLLMLSPGLALLIYGLSTGGERGDLAAPGVLLPAVAGLLLCAAFVVRGLTARDPLLRLRLFRERTFAAGLATMTLFPCGYFGSMLLTPMYYQTVRDLGATQAGLLGAPLAVAVGVSMQVATRRIDRVSPRLVVVSGIALAVLGLSSFTALLGPDTSYWWLCAAMMLMGAGVGMVMMPVSTAATRNLPADDVPSGSTLLNIVSQVGTSLGTALLPVVLASAVKSAASTAGTASAASAAGAAGTVSMVDAAGRAGAFQHTYWWAVALLALAALPALLLPSRRPGHLPAPSPNPPNPPNPPATPVTS</sequence>
<keyword evidence="6 9" id="KW-1133">Transmembrane helix</keyword>
<feature type="transmembrane region" description="Helical" evidence="9">
    <location>
        <begin position="85"/>
        <end position="105"/>
    </location>
</feature>
<keyword evidence="7 9" id="KW-0472">Membrane</keyword>
<evidence type="ECO:0000313" key="12">
    <source>
        <dbReference type="Proteomes" id="UP001499930"/>
    </source>
</evidence>
<keyword evidence="12" id="KW-1185">Reference proteome</keyword>
<evidence type="ECO:0000256" key="3">
    <source>
        <dbReference type="ARBA" id="ARBA00022448"/>
    </source>
</evidence>
<dbReference type="PROSITE" id="PS50850">
    <property type="entry name" value="MFS"/>
    <property type="match status" value="1"/>
</dbReference>
<dbReference type="PRINTS" id="PR01036">
    <property type="entry name" value="TCRTETB"/>
</dbReference>